<dbReference type="EMBL" id="JAUTXU010000439">
    <property type="protein sequence ID" value="KAK3680611.1"/>
    <property type="molecule type" value="Genomic_DNA"/>
</dbReference>
<protein>
    <submittedName>
        <fullName evidence="1">Uncharacterized protein</fullName>
    </submittedName>
</protein>
<evidence type="ECO:0000313" key="1">
    <source>
        <dbReference type="EMBL" id="KAK3680611.1"/>
    </source>
</evidence>
<dbReference type="Proteomes" id="UP001281147">
    <property type="component" value="Unassembled WGS sequence"/>
</dbReference>
<keyword evidence="2" id="KW-1185">Reference proteome</keyword>
<proteinExistence type="predicted"/>
<name>A0ACC3M9F1_9PEZI</name>
<sequence>MDTDGFQWGEVDDKFMTLAEHPEAARVVAATPAAAALVTPSSLHTTPLGPLQFFKGSFAGTGMNLIWRPTNDKTKIKPPFVPPTPAFPKPPNDAILEINLVEETMSFADPLGNVPNRGAVTQKDIHLNGVGYVQSVNDVTNTGTEKADGPPAPIHFEPGVWMHVPAATDPARPATLTRMASIPQGTTINAQCLAPTKDF</sequence>
<accession>A0ACC3M9F1</accession>
<gene>
    <name evidence="1" type="ORF">LTR37_021137</name>
</gene>
<evidence type="ECO:0000313" key="2">
    <source>
        <dbReference type="Proteomes" id="UP001281147"/>
    </source>
</evidence>
<reference evidence="1" key="1">
    <citation type="submission" date="2023-07" db="EMBL/GenBank/DDBJ databases">
        <title>Black Yeasts Isolated from many extreme environments.</title>
        <authorList>
            <person name="Coleine C."/>
            <person name="Stajich J.E."/>
            <person name="Selbmann L."/>
        </authorList>
    </citation>
    <scope>NUCLEOTIDE SEQUENCE</scope>
    <source>
        <strain evidence="1">CCFEE 5714</strain>
    </source>
</reference>
<comment type="caution">
    <text evidence="1">The sequence shown here is derived from an EMBL/GenBank/DDBJ whole genome shotgun (WGS) entry which is preliminary data.</text>
</comment>
<organism evidence="1 2">
    <name type="scientific">Vermiconidia calcicola</name>
    <dbReference type="NCBI Taxonomy" id="1690605"/>
    <lineage>
        <taxon>Eukaryota</taxon>
        <taxon>Fungi</taxon>
        <taxon>Dikarya</taxon>
        <taxon>Ascomycota</taxon>
        <taxon>Pezizomycotina</taxon>
        <taxon>Dothideomycetes</taxon>
        <taxon>Dothideomycetidae</taxon>
        <taxon>Mycosphaerellales</taxon>
        <taxon>Extremaceae</taxon>
        <taxon>Vermiconidia</taxon>
    </lineage>
</organism>